<evidence type="ECO:0000313" key="5">
    <source>
        <dbReference type="Proteomes" id="UP000294641"/>
    </source>
</evidence>
<evidence type="ECO:0000313" key="2">
    <source>
        <dbReference type="EMBL" id="STX10360.1"/>
    </source>
</evidence>
<proteinExistence type="predicted"/>
<dbReference type="Proteomes" id="UP000254330">
    <property type="component" value="Unassembled WGS sequence"/>
</dbReference>
<reference evidence="3 5" key="2">
    <citation type="submission" date="2019-03" db="EMBL/GenBank/DDBJ databases">
        <title>Genomic Encyclopedia of Type Strains, Phase IV (KMG-IV): sequencing the most valuable type-strain genomes for metagenomic binning, comparative biology and taxonomic classification.</title>
        <authorList>
            <person name="Goeker M."/>
        </authorList>
    </citation>
    <scope>NUCLEOTIDE SEQUENCE [LARGE SCALE GENOMIC DNA]</scope>
    <source>
        <strain evidence="3 5">DSM 20580</strain>
    </source>
</reference>
<feature type="transmembrane region" description="Helical" evidence="1">
    <location>
        <begin position="59"/>
        <end position="87"/>
    </location>
</feature>
<reference evidence="2 4" key="1">
    <citation type="submission" date="2018-06" db="EMBL/GenBank/DDBJ databases">
        <authorList>
            <consortium name="Pathogen Informatics"/>
            <person name="Doyle S."/>
        </authorList>
    </citation>
    <scope>NUCLEOTIDE SEQUENCE [LARGE SCALE GENOMIC DNA]</scope>
    <source>
        <strain evidence="2 4">NCTC10597</strain>
    </source>
</reference>
<gene>
    <name evidence="3" type="ORF">DFR61_1633</name>
    <name evidence="2" type="ORF">NCTC10597_02081</name>
</gene>
<evidence type="ECO:0000256" key="1">
    <source>
        <dbReference type="SAM" id="Phobius"/>
    </source>
</evidence>
<keyword evidence="5" id="KW-1185">Reference proteome</keyword>
<organism evidence="2 4">
    <name type="scientific">Kurthia zopfii</name>
    <dbReference type="NCBI Taxonomy" id="1650"/>
    <lineage>
        <taxon>Bacteria</taxon>
        <taxon>Bacillati</taxon>
        <taxon>Bacillota</taxon>
        <taxon>Bacilli</taxon>
        <taxon>Bacillales</taxon>
        <taxon>Caryophanaceae</taxon>
        <taxon>Kurthia</taxon>
    </lineage>
</organism>
<protein>
    <submittedName>
        <fullName evidence="2">Uncharacterized protein</fullName>
    </submittedName>
</protein>
<comment type="caution">
    <text evidence="2">The sequence shown here is derived from an EMBL/GenBank/DDBJ whole genome shotgun (WGS) entry which is preliminary data.</text>
</comment>
<evidence type="ECO:0000313" key="4">
    <source>
        <dbReference type="Proteomes" id="UP000254330"/>
    </source>
</evidence>
<dbReference type="EMBL" id="UGNP01000001">
    <property type="protein sequence ID" value="STX10360.1"/>
    <property type="molecule type" value="Genomic_DNA"/>
</dbReference>
<dbReference type="RefSeq" id="WP_109350867.1">
    <property type="nucleotide sequence ID" value="NZ_BJUE01000078.1"/>
</dbReference>
<sequence>MFILTTLIAFLYELYLAIPIIGGLTVLGTGFGTVTVAFVIHGIVLLFRFVNGRSKAVPIIALLLTFLTFIPGIAWLTHTLIAIMYLIDLFVGLFASNKKNY</sequence>
<dbReference type="AlphaFoldDB" id="A0A2U3A994"/>
<dbReference type="Proteomes" id="UP000294641">
    <property type="component" value="Unassembled WGS sequence"/>
</dbReference>
<keyword evidence="1" id="KW-1133">Transmembrane helix</keyword>
<dbReference type="OrthoDB" id="1925744at2"/>
<accession>A0A2U3A994</accession>
<dbReference type="EMBL" id="SNZG01000063">
    <property type="protein sequence ID" value="TDR32481.1"/>
    <property type="molecule type" value="Genomic_DNA"/>
</dbReference>
<keyword evidence="1" id="KW-0812">Transmembrane</keyword>
<name>A0A2U3A994_9BACL</name>
<evidence type="ECO:0000313" key="3">
    <source>
        <dbReference type="EMBL" id="TDR32481.1"/>
    </source>
</evidence>
<feature type="transmembrane region" description="Helical" evidence="1">
    <location>
        <begin position="26"/>
        <end position="47"/>
    </location>
</feature>
<keyword evidence="1" id="KW-0472">Membrane</keyword>